<organism evidence="3 4">
    <name type="scientific">Coleophoma crateriformis</name>
    <dbReference type="NCBI Taxonomy" id="565419"/>
    <lineage>
        <taxon>Eukaryota</taxon>
        <taxon>Fungi</taxon>
        <taxon>Dikarya</taxon>
        <taxon>Ascomycota</taxon>
        <taxon>Pezizomycotina</taxon>
        <taxon>Leotiomycetes</taxon>
        <taxon>Helotiales</taxon>
        <taxon>Dermateaceae</taxon>
        <taxon>Coleophoma</taxon>
    </lineage>
</organism>
<evidence type="ECO:0000256" key="1">
    <source>
        <dbReference type="SAM" id="MobiDB-lite"/>
    </source>
</evidence>
<feature type="domain" description="Heterokaryon incompatibility" evidence="2">
    <location>
        <begin position="56"/>
        <end position="239"/>
    </location>
</feature>
<sequence length="680" mass="76592">METFGGLHKSTADKYCFESLEKDTEQFRLLQLLPSSSVLQLHFSLQTFNRAEAPVYKALSYTWGSADSNEQGNGRSIISRIILLNGKEFGIFENLHNALLELWHQVNLHGSLVSPSTHYWIDAICVDQKNDIERGHQVNLMDAIYTNATGVIVWLGSEKESHNAFSRDLVKKTSALGAILVRDAKMAATTGWIVWHESDEKRAEYCSRVGVPAFTDIAWLYLLELFSRQWFSRLWVVQEVALAREVHVLCGGSQFSWNDIEMTAEAFATGLGSDISKAHLSPQARHHFSSSNTCLLHICRIRSWCQTNTYPPGFEEYSILTGGVADTRPYAPAVLLVVLRFFQVTDGRDKIFGILGLVRALLGNNESFISADYTQSSIEVQRAASQKILQQTGWLGFIHFARNQTKGDHDDDNNDETTSWIIGSSPIRDAYFEKRFDAVRAVSSKDWTTQPGFLFLDSRCIRTSGVKICTVTAVGEPLRDFYDMSIPFTKTTEMILALEPTYRFTGQNRIEASAEAMIESLLTGPALITAFRDWWLYMLANNSHISNLKHPRRLLEEMTACNGSKSVNKTTDEREEQPNNSIPGELHEESKVYGEHFYLISFRRRFYTSSEGFIGVALEALQPGDEIWLLPRTCSPFAIRRVPDKGAGNSYSLVGPAFTLGAMYGEIVTEGSLWKEIILK</sequence>
<evidence type="ECO:0000313" key="4">
    <source>
        <dbReference type="Proteomes" id="UP000256328"/>
    </source>
</evidence>
<name>A0A3D8QZ11_9HELO</name>
<comment type="caution">
    <text evidence="3">The sequence shown here is derived from an EMBL/GenBank/DDBJ whole genome shotgun (WGS) entry which is preliminary data.</text>
</comment>
<evidence type="ECO:0000313" key="3">
    <source>
        <dbReference type="EMBL" id="RDW67063.1"/>
    </source>
</evidence>
<dbReference type="Pfam" id="PF06985">
    <property type="entry name" value="HET"/>
    <property type="match status" value="1"/>
</dbReference>
<dbReference type="PANTHER" id="PTHR24148:SF73">
    <property type="entry name" value="HET DOMAIN PROTEIN (AFU_ORTHOLOGUE AFUA_8G01020)"/>
    <property type="match status" value="1"/>
</dbReference>
<dbReference type="Pfam" id="PF26639">
    <property type="entry name" value="Het-6_barrel"/>
    <property type="match status" value="1"/>
</dbReference>
<dbReference type="OrthoDB" id="2157530at2759"/>
<reference evidence="3 4" key="1">
    <citation type="journal article" date="2018" name="IMA Fungus">
        <title>IMA Genome-F 9: Draft genome sequence of Annulohypoxylon stygium, Aspergillus mulundensis, Berkeleyomyces basicola (syn. Thielaviopsis basicola), Ceratocystis smalleyi, two Cercospora beticola strains, Coleophoma cylindrospora, Fusarium fracticaudum, Phialophora cf. hyalina, and Morchella septimelata.</title>
        <authorList>
            <person name="Wingfield B.D."/>
            <person name="Bills G.F."/>
            <person name="Dong Y."/>
            <person name="Huang W."/>
            <person name="Nel W.J."/>
            <person name="Swalarsk-Parry B.S."/>
            <person name="Vaghefi N."/>
            <person name="Wilken P.M."/>
            <person name="An Z."/>
            <person name="de Beer Z.W."/>
            <person name="De Vos L."/>
            <person name="Chen L."/>
            <person name="Duong T.A."/>
            <person name="Gao Y."/>
            <person name="Hammerbacher A."/>
            <person name="Kikkert J.R."/>
            <person name="Li Y."/>
            <person name="Li H."/>
            <person name="Li K."/>
            <person name="Li Q."/>
            <person name="Liu X."/>
            <person name="Ma X."/>
            <person name="Naidoo K."/>
            <person name="Pethybridge S.J."/>
            <person name="Sun J."/>
            <person name="Steenkamp E.T."/>
            <person name="van der Nest M.A."/>
            <person name="van Wyk S."/>
            <person name="Wingfield M.J."/>
            <person name="Xiong C."/>
            <person name="Yue Q."/>
            <person name="Zhang X."/>
        </authorList>
    </citation>
    <scope>NUCLEOTIDE SEQUENCE [LARGE SCALE GENOMIC DNA]</scope>
    <source>
        <strain evidence="3 4">BP5796</strain>
    </source>
</reference>
<proteinExistence type="predicted"/>
<accession>A0A3D8QZ11</accession>
<evidence type="ECO:0000259" key="2">
    <source>
        <dbReference type="Pfam" id="PF06985"/>
    </source>
</evidence>
<dbReference type="EMBL" id="PDLN01000014">
    <property type="protein sequence ID" value="RDW67063.1"/>
    <property type="molecule type" value="Genomic_DNA"/>
</dbReference>
<dbReference type="AlphaFoldDB" id="A0A3D8QZ11"/>
<dbReference type="PANTHER" id="PTHR24148">
    <property type="entry name" value="ANKYRIN REPEAT DOMAIN-CONTAINING PROTEIN 39 HOMOLOG-RELATED"/>
    <property type="match status" value="1"/>
</dbReference>
<feature type="region of interest" description="Disordered" evidence="1">
    <location>
        <begin position="564"/>
        <end position="585"/>
    </location>
</feature>
<dbReference type="InterPro" id="IPR010730">
    <property type="entry name" value="HET"/>
</dbReference>
<dbReference type="InterPro" id="IPR052895">
    <property type="entry name" value="HetReg/Transcr_Mod"/>
</dbReference>
<protein>
    <recommendedName>
        <fullName evidence="2">Heterokaryon incompatibility domain-containing protein</fullName>
    </recommendedName>
</protein>
<gene>
    <name evidence="3" type="ORF">BP5796_09812</name>
</gene>
<dbReference type="Proteomes" id="UP000256328">
    <property type="component" value="Unassembled WGS sequence"/>
</dbReference>
<keyword evidence="4" id="KW-1185">Reference proteome</keyword>